<feature type="region of interest" description="Disordered" evidence="1">
    <location>
        <begin position="1"/>
        <end position="21"/>
    </location>
</feature>
<comment type="caution">
    <text evidence="2">The sequence shown here is derived from an EMBL/GenBank/DDBJ whole genome shotgun (WGS) entry which is preliminary data.</text>
</comment>
<dbReference type="EMBL" id="LKPO01000019">
    <property type="protein sequence ID" value="OLF91411.1"/>
    <property type="molecule type" value="Genomic_DNA"/>
</dbReference>
<evidence type="ECO:0000256" key="1">
    <source>
        <dbReference type="SAM" id="MobiDB-lite"/>
    </source>
</evidence>
<accession>A0A7Z1B3D2</accession>
<gene>
    <name evidence="2" type="ORF">B4121_2889</name>
</gene>
<protein>
    <submittedName>
        <fullName evidence="2">YrzK</fullName>
    </submittedName>
</protein>
<sequence length="48" mass="5389">MGRAIHEQDANLHLKDHADPEQAGFMEETATELGLASKESIQNKKNRK</sequence>
<dbReference type="AlphaFoldDB" id="A0A7Z1B3D2"/>
<evidence type="ECO:0000313" key="2">
    <source>
        <dbReference type="EMBL" id="OLF91411.1"/>
    </source>
</evidence>
<name>A0A7Z1B3D2_9BACI</name>
<organism evidence="2 3">
    <name type="scientific">Bacillus paralicheniformis</name>
    <dbReference type="NCBI Taxonomy" id="1648923"/>
    <lineage>
        <taxon>Bacteria</taxon>
        <taxon>Bacillati</taxon>
        <taxon>Bacillota</taxon>
        <taxon>Bacilli</taxon>
        <taxon>Bacillales</taxon>
        <taxon>Bacillaceae</taxon>
        <taxon>Bacillus</taxon>
    </lineage>
</organism>
<feature type="compositionally biased region" description="Basic and acidic residues" evidence="1">
    <location>
        <begin position="1"/>
        <end position="20"/>
    </location>
</feature>
<dbReference type="Pfam" id="PF17449">
    <property type="entry name" value="YrzK"/>
    <property type="match status" value="1"/>
</dbReference>
<evidence type="ECO:0000313" key="3">
    <source>
        <dbReference type="Proteomes" id="UP000185604"/>
    </source>
</evidence>
<proteinExistence type="predicted"/>
<reference evidence="2 3" key="1">
    <citation type="journal article" date="2016" name="Front. Microbiol.">
        <title>High-Level Heat Resistance of Spores of Bacillus amyloliquefaciens and Bacillus licheniformis Results from the Presence of a spoVA Operon in a Tn1546 Transposon.</title>
        <authorList>
            <person name="Berendsen E.M."/>
            <person name="Koning R.A."/>
            <person name="Boekhorst J."/>
            <person name="de Jong A."/>
            <person name="Kuipers O.P."/>
            <person name="Wells-Bennik M.H."/>
        </authorList>
    </citation>
    <scope>NUCLEOTIDE SEQUENCE [LARGE SCALE GENOMIC DNA]</scope>
    <source>
        <strain evidence="2 3">B4121</strain>
    </source>
</reference>
<dbReference type="Proteomes" id="UP000185604">
    <property type="component" value="Unassembled WGS sequence"/>
</dbReference>
<dbReference type="InterPro" id="IPR035378">
    <property type="entry name" value="YrzK-like"/>
</dbReference>